<feature type="transmembrane region" description="Helical" evidence="1">
    <location>
        <begin position="315"/>
        <end position="333"/>
    </location>
</feature>
<sequence length="624" mass="67542">MRGRLRLPLALVLAAILGILVLATSATVFLVEWQLDRHLTLELSNRRVVNVIEQLERGIRNDLAPTTRLVDDLAAIISDRDLDLNDEGKIKGWLLTTLAGRPHLNTVSLTRPDLVNFRVSRTEEGQIIYVRTDISDNAPAKQRLAAMRARSETYWGELIYVPELHQPIINARRAVFKDGRLLAYVAVAVTAGQLSDLVSQVASSSDETPFVLYGDNRVLAHANLRAMFPHLTPANPLPALDAVGDPVLAHLTEGRPVSNYALAGRQGIDVEEVPIRGGAIVMTRVLQGFGDTPWTIGAWVPDAVVDRQMEPLKQGAVIGGAAVLVSVLLALLLGRLMAWPIKAATAGATAIATLETQDVKPLKPSPVRELDEQARAFNALLSTIRAFETYVPKSLVHALINMGGQIASRERDLTIMFTDVAGFTRMAERLPAARVASLLNRHFAMLDQHIEDEGGTIDKFMGDGLLAFWGAPERLKHRARRACRAALAIEATLQQENDRRRQEGVPPLRLRIGLHCGPTVVGNIGAPSRLNYTVVGDTVNVAQRLEALGKDLPGRREATIVVSEAIVNDAGSGFVFERLGSVTVRGRAKPVTAFSLLGRAPIEAAAPAASPAATETVSPPRGSD</sequence>
<dbReference type="SUPFAM" id="SSF55073">
    <property type="entry name" value="Nucleotide cyclase"/>
    <property type="match status" value="1"/>
</dbReference>
<keyword evidence="1" id="KW-0472">Membrane</keyword>
<dbReference type="PANTHER" id="PTHR43081:SF1">
    <property type="entry name" value="ADENYLATE CYCLASE, TERMINAL-DIFFERENTIATION SPECIFIC"/>
    <property type="match status" value="1"/>
</dbReference>
<evidence type="ECO:0000313" key="4">
    <source>
        <dbReference type="Proteomes" id="UP000197065"/>
    </source>
</evidence>
<dbReference type="CDD" id="cd07302">
    <property type="entry name" value="CHD"/>
    <property type="match status" value="1"/>
</dbReference>
<keyword evidence="1" id="KW-1133">Transmembrane helix</keyword>
<organism evidence="3 4">
    <name type="scientific">Arboricoccus pini</name>
    <dbReference type="NCBI Taxonomy" id="1963835"/>
    <lineage>
        <taxon>Bacteria</taxon>
        <taxon>Pseudomonadati</taxon>
        <taxon>Pseudomonadota</taxon>
        <taxon>Alphaproteobacteria</taxon>
        <taxon>Geminicoccales</taxon>
        <taxon>Geminicoccaceae</taxon>
        <taxon>Arboricoccus</taxon>
    </lineage>
</organism>
<dbReference type="InterPro" id="IPR050697">
    <property type="entry name" value="Adenylyl/Guanylyl_Cyclase_3/4"/>
</dbReference>
<dbReference type="EMBL" id="FYEH01000003">
    <property type="protein sequence ID" value="SNB63526.1"/>
    <property type="molecule type" value="Genomic_DNA"/>
</dbReference>
<dbReference type="SMART" id="SM00044">
    <property type="entry name" value="CYCc"/>
    <property type="match status" value="1"/>
</dbReference>
<dbReference type="Gene3D" id="3.30.70.1230">
    <property type="entry name" value="Nucleotide cyclase"/>
    <property type="match status" value="1"/>
</dbReference>
<proteinExistence type="predicted"/>
<protein>
    <submittedName>
        <fullName evidence="3">Adenylate cyclase, class 3</fullName>
    </submittedName>
</protein>
<dbReference type="Proteomes" id="UP000197065">
    <property type="component" value="Unassembled WGS sequence"/>
</dbReference>
<name>A0A212QVI2_9PROT</name>
<dbReference type="GO" id="GO:0035556">
    <property type="term" value="P:intracellular signal transduction"/>
    <property type="evidence" value="ECO:0007669"/>
    <property type="project" value="InterPro"/>
</dbReference>
<reference evidence="3 4" key="1">
    <citation type="submission" date="2017-06" db="EMBL/GenBank/DDBJ databases">
        <authorList>
            <person name="Kim H.J."/>
            <person name="Triplett B.A."/>
        </authorList>
    </citation>
    <scope>NUCLEOTIDE SEQUENCE [LARGE SCALE GENOMIC DNA]</scope>
    <source>
        <strain evidence="3 4">B29T1</strain>
    </source>
</reference>
<dbReference type="PROSITE" id="PS50125">
    <property type="entry name" value="GUANYLATE_CYCLASE_2"/>
    <property type="match status" value="1"/>
</dbReference>
<dbReference type="RefSeq" id="WP_088560563.1">
    <property type="nucleotide sequence ID" value="NZ_FYEH01000003.1"/>
</dbReference>
<dbReference type="GO" id="GO:0004016">
    <property type="term" value="F:adenylate cyclase activity"/>
    <property type="evidence" value="ECO:0007669"/>
    <property type="project" value="UniProtKB-ARBA"/>
</dbReference>
<keyword evidence="1" id="KW-0812">Transmembrane</keyword>
<gene>
    <name evidence="3" type="ORF">SAMN07250955_103352</name>
</gene>
<evidence type="ECO:0000256" key="1">
    <source>
        <dbReference type="SAM" id="Phobius"/>
    </source>
</evidence>
<accession>A0A212QVI2</accession>
<dbReference type="AlphaFoldDB" id="A0A212QVI2"/>
<keyword evidence="4" id="KW-1185">Reference proteome</keyword>
<dbReference type="InterPro" id="IPR001054">
    <property type="entry name" value="A/G_cyclase"/>
</dbReference>
<dbReference type="GO" id="GO:0009190">
    <property type="term" value="P:cyclic nucleotide biosynthetic process"/>
    <property type="evidence" value="ECO:0007669"/>
    <property type="project" value="InterPro"/>
</dbReference>
<evidence type="ECO:0000313" key="3">
    <source>
        <dbReference type="EMBL" id="SNB63526.1"/>
    </source>
</evidence>
<evidence type="ECO:0000259" key="2">
    <source>
        <dbReference type="PROSITE" id="PS50125"/>
    </source>
</evidence>
<feature type="domain" description="Guanylate cyclase" evidence="2">
    <location>
        <begin position="414"/>
        <end position="546"/>
    </location>
</feature>
<dbReference type="PANTHER" id="PTHR43081">
    <property type="entry name" value="ADENYLATE CYCLASE, TERMINAL-DIFFERENTIATION SPECIFIC-RELATED"/>
    <property type="match status" value="1"/>
</dbReference>
<dbReference type="Pfam" id="PF00211">
    <property type="entry name" value="Guanylate_cyc"/>
    <property type="match status" value="1"/>
</dbReference>
<dbReference type="InterPro" id="IPR029787">
    <property type="entry name" value="Nucleotide_cyclase"/>
</dbReference>
<dbReference type="OrthoDB" id="9762462at2"/>